<dbReference type="GO" id="GO:0050660">
    <property type="term" value="F:flavin adenine dinucleotide binding"/>
    <property type="evidence" value="ECO:0007669"/>
    <property type="project" value="TreeGrafter"/>
</dbReference>
<keyword evidence="3" id="KW-0285">Flavoprotein</keyword>
<keyword evidence="8" id="KW-1185">Reference proteome</keyword>
<evidence type="ECO:0000313" key="8">
    <source>
        <dbReference type="Proteomes" id="UP000323164"/>
    </source>
</evidence>
<dbReference type="Gene3D" id="3.40.50.720">
    <property type="entry name" value="NAD(P)-binding Rossmann-like Domain"/>
    <property type="match status" value="3"/>
</dbReference>
<dbReference type="SUPFAM" id="SSF54373">
    <property type="entry name" value="FAD-linked reductases, C-terminal domain"/>
    <property type="match status" value="1"/>
</dbReference>
<dbReference type="Pfam" id="PF13450">
    <property type="entry name" value="NAD_binding_8"/>
    <property type="match status" value="1"/>
</dbReference>
<dbReference type="AlphaFoldDB" id="A0A5D8Z8Q4"/>
<reference evidence="7 8" key="1">
    <citation type="submission" date="2019-08" db="EMBL/GenBank/DDBJ databases">
        <title>Draft genome sequence of Lysobacter sp. UKS-15.</title>
        <authorList>
            <person name="Im W.-T."/>
        </authorList>
    </citation>
    <scope>NUCLEOTIDE SEQUENCE [LARGE SCALE GENOMIC DNA]</scope>
    <source>
        <strain evidence="7 8">UKS-15</strain>
    </source>
</reference>
<evidence type="ECO:0000256" key="5">
    <source>
        <dbReference type="ARBA" id="ARBA00023235"/>
    </source>
</evidence>
<evidence type="ECO:0000313" key="7">
    <source>
        <dbReference type="EMBL" id="TZF90946.1"/>
    </source>
</evidence>
<evidence type="ECO:0000256" key="3">
    <source>
        <dbReference type="ARBA" id="ARBA00022630"/>
    </source>
</evidence>
<keyword evidence="4" id="KW-0274">FAD</keyword>
<dbReference type="RefSeq" id="WP_149351943.1">
    <property type="nucleotide sequence ID" value="NZ_VTRV01000021.1"/>
</dbReference>
<evidence type="ECO:0000259" key="6">
    <source>
        <dbReference type="Pfam" id="PF03275"/>
    </source>
</evidence>
<dbReference type="GO" id="GO:0008767">
    <property type="term" value="F:UDP-galactopyranose mutase activity"/>
    <property type="evidence" value="ECO:0007669"/>
    <property type="project" value="UniProtKB-EC"/>
</dbReference>
<keyword evidence="5 7" id="KW-0413">Isomerase</keyword>
<dbReference type="EC" id="5.4.99.9" evidence="7"/>
<dbReference type="GO" id="GO:0005829">
    <property type="term" value="C:cytosol"/>
    <property type="evidence" value="ECO:0007669"/>
    <property type="project" value="TreeGrafter"/>
</dbReference>
<name>A0A5D8Z8Q4_9GAMM</name>
<organism evidence="7 8">
    <name type="scientific">Cognatilysobacter lacus</name>
    <dbReference type="NCBI Taxonomy" id="1643323"/>
    <lineage>
        <taxon>Bacteria</taxon>
        <taxon>Pseudomonadati</taxon>
        <taxon>Pseudomonadota</taxon>
        <taxon>Gammaproteobacteria</taxon>
        <taxon>Lysobacterales</taxon>
        <taxon>Lysobacteraceae</taxon>
        <taxon>Cognatilysobacter</taxon>
    </lineage>
</organism>
<sequence>MKTDVLIVGAGFSGSVVARQLAERGYEVLVIDKREHIGGNAYDRKDQHGILIHPYGPHIFHTNADRIAEYLTQFTAWRPYEHRVLAKVEEKFVPIPINIDTVNALYGMDLDETTIQGFYDSVREPREKIRTSEDVVINAVGQDLYEKFFRGYTQKQWGLDPSELNAAVAARVPTRTDRDDRYFTDKFQKMPAQGYTKMFESMLDHPSIKVELGVDYFEFRERVEATHTVYTGPLDAFYAYCYGKLPYRSLRFEHEHLADTEWYQSVGTVNFPNDYEYTRTTEFKHLTGQQHSGTSLVREFPTAEGDPYYPVPRPENELLFKRYEALAEQEQDVTFVGRLAQYRYYNMDQCVGAALKSVDYILEKMGETSMPVPPELAAAMSHPQATPLIAARR</sequence>
<evidence type="ECO:0000256" key="4">
    <source>
        <dbReference type="ARBA" id="ARBA00022827"/>
    </source>
</evidence>
<dbReference type="NCBIfam" id="TIGR00031">
    <property type="entry name" value="UDP-GALP_mutase"/>
    <property type="match status" value="1"/>
</dbReference>
<dbReference type="Pfam" id="PF03275">
    <property type="entry name" value="GLF"/>
    <property type="match status" value="1"/>
</dbReference>
<dbReference type="InterPro" id="IPR015899">
    <property type="entry name" value="UDP-GalPyranose_mutase_C"/>
</dbReference>
<evidence type="ECO:0000256" key="1">
    <source>
        <dbReference type="ARBA" id="ARBA00001974"/>
    </source>
</evidence>
<feature type="domain" description="UDP-galactopyranose mutase C-terminal" evidence="6">
    <location>
        <begin position="147"/>
        <end position="344"/>
    </location>
</feature>
<proteinExistence type="inferred from homology"/>
<comment type="cofactor">
    <cofactor evidence="1">
        <name>FAD</name>
        <dbReference type="ChEBI" id="CHEBI:57692"/>
    </cofactor>
</comment>
<dbReference type="EMBL" id="VTRV01000021">
    <property type="protein sequence ID" value="TZF90946.1"/>
    <property type="molecule type" value="Genomic_DNA"/>
</dbReference>
<dbReference type="SUPFAM" id="SSF51971">
    <property type="entry name" value="Nucleotide-binding domain"/>
    <property type="match status" value="1"/>
</dbReference>
<comment type="similarity">
    <text evidence="2">Belongs to the UDP-galactopyranose/dTDP-fucopyranose mutase family.</text>
</comment>
<dbReference type="InterPro" id="IPR004379">
    <property type="entry name" value="UDP-GALP_mutase"/>
</dbReference>
<dbReference type="PANTHER" id="PTHR21197:SF0">
    <property type="entry name" value="UDP-GALACTOPYRANOSE MUTASE"/>
    <property type="match status" value="1"/>
</dbReference>
<comment type="caution">
    <text evidence="7">The sequence shown here is derived from an EMBL/GenBank/DDBJ whole genome shotgun (WGS) entry which is preliminary data.</text>
</comment>
<protein>
    <submittedName>
        <fullName evidence="7">UDP-galactopyranose mutase</fullName>
        <ecNumber evidence="7">5.4.99.9</ecNumber>
    </submittedName>
</protein>
<dbReference type="OrthoDB" id="9815989at2"/>
<dbReference type="PANTHER" id="PTHR21197">
    <property type="entry name" value="UDP-GALACTOPYRANOSE MUTASE"/>
    <property type="match status" value="1"/>
</dbReference>
<evidence type="ECO:0000256" key="2">
    <source>
        <dbReference type="ARBA" id="ARBA00009321"/>
    </source>
</evidence>
<dbReference type="Proteomes" id="UP000323164">
    <property type="component" value="Unassembled WGS sequence"/>
</dbReference>
<accession>A0A5D8Z8Q4</accession>
<gene>
    <name evidence="7" type="primary">glf</name>
    <name evidence="7" type="ORF">FW784_03315</name>
</gene>